<feature type="compositionally biased region" description="Basic residues" evidence="1">
    <location>
        <begin position="104"/>
        <end position="114"/>
    </location>
</feature>
<evidence type="ECO:0000313" key="2">
    <source>
        <dbReference type="EMBL" id="MPC57048.1"/>
    </source>
</evidence>
<evidence type="ECO:0000313" key="3">
    <source>
        <dbReference type="Proteomes" id="UP000324222"/>
    </source>
</evidence>
<comment type="caution">
    <text evidence="2">The sequence shown here is derived from an EMBL/GenBank/DDBJ whole genome shotgun (WGS) entry which is preliminary data.</text>
</comment>
<feature type="region of interest" description="Disordered" evidence="1">
    <location>
        <begin position="48"/>
        <end position="80"/>
    </location>
</feature>
<accession>A0A5B7GJ27</accession>
<feature type="region of interest" description="Disordered" evidence="1">
    <location>
        <begin position="92"/>
        <end position="114"/>
    </location>
</feature>
<dbReference type="EMBL" id="VSRR010014462">
    <property type="protein sequence ID" value="MPC57048.1"/>
    <property type="molecule type" value="Genomic_DNA"/>
</dbReference>
<keyword evidence="3" id="KW-1185">Reference proteome</keyword>
<dbReference type="AlphaFoldDB" id="A0A5B7GJ27"/>
<proteinExistence type="predicted"/>
<sequence>MVHRITWEAQKATSPSSCQFSLCHTFPNSPSTDTFVFLSQIDLDRSMSSMTSACEDPQPSLRPGSNQPKERTPGRGREPGVRVVLTVTSSGLEACSRPPPETKKCRRYHFHSRT</sequence>
<organism evidence="2 3">
    <name type="scientific">Portunus trituberculatus</name>
    <name type="common">Swimming crab</name>
    <name type="synonym">Neptunus trituberculatus</name>
    <dbReference type="NCBI Taxonomy" id="210409"/>
    <lineage>
        <taxon>Eukaryota</taxon>
        <taxon>Metazoa</taxon>
        <taxon>Ecdysozoa</taxon>
        <taxon>Arthropoda</taxon>
        <taxon>Crustacea</taxon>
        <taxon>Multicrustacea</taxon>
        <taxon>Malacostraca</taxon>
        <taxon>Eumalacostraca</taxon>
        <taxon>Eucarida</taxon>
        <taxon>Decapoda</taxon>
        <taxon>Pleocyemata</taxon>
        <taxon>Brachyura</taxon>
        <taxon>Eubrachyura</taxon>
        <taxon>Portunoidea</taxon>
        <taxon>Portunidae</taxon>
        <taxon>Portuninae</taxon>
        <taxon>Portunus</taxon>
    </lineage>
</organism>
<name>A0A5B7GJ27_PORTR</name>
<dbReference type="Proteomes" id="UP000324222">
    <property type="component" value="Unassembled WGS sequence"/>
</dbReference>
<protein>
    <submittedName>
        <fullName evidence="2">Uncharacterized protein</fullName>
    </submittedName>
</protein>
<gene>
    <name evidence="2" type="ORF">E2C01_051018</name>
</gene>
<reference evidence="2 3" key="1">
    <citation type="submission" date="2019-05" db="EMBL/GenBank/DDBJ databases">
        <title>Another draft genome of Portunus trituberculatus and its Hox gene families provides insights of decapod evolution.</title>
        <authorList>
            <person name="Jeong J.-H."/>
            <person name="Song I."/>
            <person name="Kim S."/>
            <person name="Choi T."/>
            <person name="Kim D."/>
            <person name="Ryu S."/>
            <person name="Kim W."/>
        </authorList>
    </citation>
    <scope>NUCLEOTIDE SEQUENCE [LARGE SCALE GENOMIC DNA]</scope>
    <source>
        <tissue evidence="2">Muscle</tissue>
    </source>
</reference>
<feature type="compositionally biased region" description="Basic and acidic residues" evidence="1">
    <location>
        <begin position="68"/>
        <end position="80"/>
    </location>
</feature>
<evidence type="ECO:0000256" key="1">
    <source>
        <dbReference type="SAM" id="MobiDB-lite"/>
    </source>
</evidence>